<dbReference type="SUPFAM" id="SSF51120">
    <property type="entry name" value="beta-Roll"/>
    <property type="match status" value="2"/>
</dbReference>
<evidence type="ECO:0000259" key="5">
    <source>
        <dbReference type="PROSITE" id="PS50268"/>
    </source>
</evidence>
<evidence type="ECO:0000256" key="1">
    <source>
        <dbReference type="ARBA" id="ARBA00004613"/>
    </source>
</evidence>
<protein>
    <submittedName>
        <fullName evidence="6">Retention module-containing protein</fullName>
    </submittedName>
</protein>
<dbReference type="Gene3D" id="2.60.40.10">
    <property type="entry name" value="Immunoglobulins"/>
    <property type="match status" value="6"/>
</dbReference>
<dbReference type="InterPro" id="IPR011049">
    <property type="entry name" value="Serralysin-like_metalloprot_C"/>
</dbReference>
<dbReference type="GO" id="GO:0007156">
    <property type="term" value="P:homophilic cell adhesion via plasma membrane adhesion molecules"/>
    <property type="evidence" value="ECO:0007669"/>
    <property type="project" value="InterPro"/>
</dbReference>
<dbReference type="Pfam" id="PF00353">
    <property type="entry name" value="HemolysinCabind"/>
    <property type="match status" value="2"/>
</dbReference>
<dbReference type="GO" id="GO:0005576">
    <property type="term" value="C:extracellular region"/>
    <property type="evidence" value="ECO:0007669"/>
    <property type="project" value="UniProtKB-SubCell"/>
</dbReference>
<name>A0A3N2SF16_9ENTR</name>
<reference evidence="6 7" key="1">
    <citation type="submission" date="2018-10" db="EMBL/GenBank/DDBJ databases">
        <title>Horizontal transference of carbapenem resistance between Klebsiella pneumoniae and Kluyvera ascorbata during abdominal infection: a case report.</title>
        <authorList>
            <person name="Raro O.H.F."/>
            <person name="Lima-Morales D."/>
            <person name="Barth A.L."/>
            <person name="Paim T.G.S."/>
            <person name="Mott M.P."/>
            <person name="Riche C.V.W."/>
            <person name="Teixeira U.F."/>
            <person name="Waechter F."/>
            <person name="Dias C.A.G."/>
        </authorList>
    </citation>
    <scope>NUCLEOTIDE SEQUENCE [LARGE SCALE GENOMIC DNA]</scope>
    <source>
        <strain evidence="6 7">OT2</strain>
    </source>
</reference>
<comment type="subcellular location">
    <subcellularLocation>
        <location evidence="1">Secreted</location>
    </subcellularLocation>
</comment>
<dbReference type="Proteomes" id="UP000268051">
    <property type="component" value="Unassembled WGS sequence"/>
</dbReference>
<feature type="domain" description="Cadherin" evidence="5">
    <location>
        <begin position="810"/>
        <end position="931"/>
    </location>
</feature>
<dbReference type="InterPro" id="IPR050557">
    <property type="entry name" value="RTX_toxin/Mannuronan_C5-epim"/>
</dbReference>
<comment type="caution">
    <text evidence="6">The sequence shown here is derived from an EMBL/GenBank/DDBJ whole genome shotgun (WGS) entry which is preliminary data.</text>
</comment>
<keyword evidence="2" id="KW-0964">Secreted</keyword>
<dbReference type="InterPro" id="IPR001343">
    <property type="entry name" value="Hemolysn_Ca-bd"/>
</dbReference>
<dbReference type="InterPro" id="IPR002126">
    <property type="entry name" value="Cadherin-like_dom"/>
</dbReference>
<dbReference type="PROSITE" id="PS50268">
    <property type="entry name" value="CADHERIN_2"/>
    <property type="match status" value="2"/>
</dbReference>
<evidence type="ECO:0000313" key="6">
    <source>
        <dbReference type="EMBL" id="ROU18316.1"/>
    </source>
</evidence>
<dbReference type="PRINTS" id="PR00313">
    <property type="entry name" value="CABNDNGRPT"/>
</dbReference>
<gene>
    <name evidence="6" type="ORF">EB837_00175</name>
</gene>
<feature type="compositionally biased region" description="Polar residues" evidence="4">
    <location>
        <begin position="1700"/>
        <end position="1721"/>
    </location>
</feature>
<organism evidence="6 7">
    <name type="scientific">Kluyvera ascorbata</name>
    <dbReference type="NCBI Taxonomy" id="51288"/>
    <lineage>
        <taxon>Bacteria</taxon>
        <taxon>Pseudomonadati</taxon>
        <taxon>Pseudomonadota</taxon>
        <taxon>Gammaproteobacteria</taxon>
        <taxon>Enterobacterales</taxon>
        <taxon>Enterobacteriaceae</taxon>
        <taxon>Kluyvera</taxon>
    </lineage>
</organism>
<dbReference type="NCBIfam" id="NF033682">
    <property type="entry name" value="retention_LapA"/>
    <property type="match status" value="1"/>
</dbReference>
<evidence type="ECO:0000256" key="3">
    <source>
        <dbReference type="ARBA" id="ARBA00022837"/>
    </source>
</evidence>
<evidence type="ECO:0000256" key="2">
    <source>
        <dbReference type="ARBA" id="ARBA00022525"/>
    </source>
</evidence>
<dbReference type="NCBIfam" id="TIGR01965">
    <property type="entry name" value="VCBS_repeat"/>
    <property type="match status" value="8"/>
</dbReference>
<dbReference type="OrthoDB" id="8481600at2"/>
<evidence type="ECO:0000313" key="7">
    <source>
        <dbReference type="Proteomes" id="UP000268051"/>
    </source>
</evidence>
<dbReference type="GO" id="GO:0005509">
    <property type="term" value="F:calcium ion binding"/>
    <property type="evidence" value="ECO:0007669"/>
    <property type="project" value="InterPro"/>
</dbReference>
<dbReference type="Pfam" id="PF17803">
    <property type="entry name" value="Cadherin_4"/>
    <property type="match status" value="2"/>
</dbReference>
<sequence>MPTVIGTIKVMMGQAWIEAADGSRRQAMEGEQVMRGEQVVTEQGAVTVTLPDGKSLDLGRMSQWGGNGAATATADATATQDVAAVQQAITEGADPTQILEATAAGNPIITDAQGEAGEGGRHSFVMLELTGQILDPNAGYPTDGLGSGRPDRVEEDTSLFGTNAVDLNNPAIIGGDDTGSVVEDDSDPTLADSGRLSIHDPDEAQSWFITNSVKASDGALGHLILARDGSWRYEVNNADVQYLAEGETKIETFVVKSADGTEHTVTITITGRNDAPELSATGGEVLQEDNGIVTGTAPTPDTLATSGALSMSDVDTADSHSYTSGLTSVTAGENTELTEAQLELLSQGTFTVSGDGKSWNYEISNDLTQTLAEGQEAQITYWVTVKDSHGATDTQPVTITIKGTNDFPELLVKDGKVLQEDNGIVGGPGTETIPETLSTSGNLETTDIDTADSHTYTSGFKGVTAGENTELTQDQLEQLSKGTFTVSDDGKSWSYEINNALTQSLAEGQTANVTYWITVDDGHGGTDTKAVTIVIKGTNDLPVLTADDGSVVEDQTTGPMLSTEGKLSYTDVDVADSHDVSTTGELKGFTWGDPAYTLTQAEADALKSGTFSINEDGTGWKYALSNEAIQFLANGQTATVSYEVTVDDGHGTPVTETVTITITGTNDNPVLTAVNGDAIVEDNGRADGTALDPLTLTTSGTLSVEDVDSADTHQFSVGDLEGIKVTAGAALTPEQLASLSHGQLTLAEDGKSWTYTIDNAWAQSLAAGQTAELTYHVTVNDGQGGTDTKPVVITIIGTNDLPVLTADDGSVVEDQTTGPMLSTEGKLSYTDVDVADSHDVSTTGELKGFTWGDPAYTLTQAEADALKSGTFSINEDGTGWKYALSNEAIQFLANGQTATVSYEVTVDDGHGTPVTEIVTITITGTNDNPVLTAVNGDAIVEDNGRADGTALDPLTLTTSGTLSVEDVDSADTHQFSVGDLEGIKVTAGAALTPEQLASLSHGQLTLAEDGKSWTYTIDNAWAQSLAAGQTAELTYYVTVNDGQGGTDTKPVVITIIGTNDLPVLTTDDGSVVEDQTTGPMLSTEGKLSYTDVDVADSHDVSTTGELKGFTWGDPAYTLTQAEADALKSGTFSINEDGTGWKYALSNEAIQFLANGQTATVSYEVTVDDGHGTPVTEIVTITITGTNDKPTIISASELTLNEKGLVTGADESTHARGTFTVDDVDSKDTLTVSLAGPEKALTSGGEIIKWSWDALHNKLIGYTGTPGNEKTIVEVQLTEPQSSAAGRGEWTYDVTLKGAVDHVGEGNDDALSLALKVQVSDKTTTSEAELNITIQDDVPTVGDSQAVEAVGTGIPETLIGEYKLYGGTNSNIDFTSMKLDGFTVTAKGFTSSTNAELGDAKVNQSSDGIGVKSSTGPYHVLDNEIDFRHFADGSISEELIFTLDKGSVAYGVSIEFSKMYGGELESGIVEFWRGNELIATQTFSSDQASGNYAKNFNVQEGGFDRLVIKATNNGNTNRSDNSDLTVKSITFTGTKTDQAIAYASGEVGVDWGADGKGSMMLTGYELGLLTSSGLEMKITQTGNTVLAEDTNGDLVFRMEFTPETGKWEFYQYQEMRQPGDDNQIDFKITVTDGDGDSSTGSFAVIPIQSAESGTSGHDGAGESGDGPDTPIIPGGNESTTGGSDITADESEPTLVPGKTIDGTNQSDTLNGSDGNDTIHGNNGNDIIYGGKGNDTLHGDNGDDTLYGDSGNDILYGGNGNDTLYGGSGNDILYGESGDDILIGGKGDDILWGGSGSDTFKWEQGDYGKDIIKDFSLENDKIDLTDLLKGLEGKFSDYVDIAVHGQDTVITVNTEGLNYGSSDTLVQITVEGCTSTNIDSLIAKPDTLV</sequence>
<feature type="domain" description="Cadherin" evidence="5">
    <location>
        <begin position="550"/>
        <end position="671"/>
    </location>
</feature>
<dbReference type="GO" id="GO:0016020">
    <property type="term" value="C:membrane"/>
    <property type="evidence" value="ECO:0007669"/>
    <property type="project" value="InterPro"/>
</dbReference>
<dbReference type="RefSeq" id="WP_123649953.1">
    <property type="nucleotide sequence ID" value="NZ_RHFN01000001.1"/>
</dbReference>
<dbReference type="InterPro" id="IPR047777">
    <property type="entry name" value="LapA-like_RM"/>
</dbReference>
<dbReference type="InterPro" id="IPR040853">
    <property type="entry name" value="RapA2_cadherin-like"/>
</dbReference>
<proteinExistence type="predicted"/>
<dbReference type="InterPro" id="IPR010221">
    <property type="entry name" value="VCBS_dom"/>
</dbReference>
<accession>A0A3N2SF16</accession>
<dbReference type="EMBL" id="RHFN01000001">
    <property type="protein sequence ID" value="ROU18316.1"/>
    <property type="molecule type" value="Genomic_DNA"/>
</dbReference>
<dbReference type="PROSITE" id="PS00330">
    <property type="entry name" value="HEMOLYSIN_CALCIUM"/>
    <property type="match status" value="2"/>
</dbReference>
<dbReference type="PANTHER" id="PTHR38340:SF1">
    <property type="entry name" value="S-LAYER PROTEIN"/>
    <property type="match status" value="1"/>
</dbReference>
<feature type="region of interest" description="Disordered" evidence="4">
    <location>
        <begin position="1649"/>
        <end position="1721"/>
    </location>
</feature>
<dbReference type="InterPro" id="IPR013783">
    <property type="entry name" value="Ig-like_fold"/>
</dbReference>
<dbReference type="NCBIfam" id="TIGR03661">
    <property type="entry name" value="T1SS_VCA0849"/>
    <property type="match status" value="1"/>
</dbReference>
<keyword evidence="3" id="KW-0106">Calcium</keyword>
<dbReference type="InterPro" id="IPR018511">
    <property type="entry name" value="Hemolysin-typ_Ca-bd_CS"/>
</dbReference>
<evidence type="ECO:0000256" key="4">
    <source>
        <dbReference type="SAM" id="MobiDB-lite"/>
    </source>
</evidence>
<dbReference type="PANTHER" id="PTHR38340">
    <property type="entry name" value="S-LAYER PROTEIN"/>
    <property type="match status" value="1"/>
</dbReference>
<dbReference type="Gene3D" id="2.150.10.10">
    <property type="entry name" value="Serralysin-like metalloprotease, C-terminal"/>
    <property type="match status" value="2"/>
</dbReference>
<feature type="compositionally biased region" description="Low complexity" evidence="4">
    <location>
        <begin position="1665"/>
        <end position="1674"/>
    </location>
</feature>
<dbReference type="InterPro" id="IPR019960">
    <property type="entry name" value="T1SS_VCA0849"/>
</dbReference>